<name>A0A1V3SUW7_9BACT</name>
<proteinExistence type="predicted"/>
<organism evidence="1 2">
    <name type="scientific">Leptospirillum ferriphilum</name>
    <dbReference type="NCBI Taxonomy" id="178606"/>
    <lineage>
        <taxon>Bacteria</taxon>
        <taxon>Pseudomonadati</taxon>
        <taxon>Nitrospirota</taxon>
        <taxon>Nitrospiria</taxon>
        <taxon>Nitrospirales</taxon>
        <taxon>Nitrospiraceae</taxon>
        <taxon>Leptospirillum</taxon>
    </lineage>
</organism>
<sequence>MPEDFLRSRIREEIGKIPGKQLPEVLDRLRASQKGPQDSVLPFAGSWNDMGESDFKDFMEELDRRRHKTLQREPPIL</sequence>
<evidence type="ECO:0000313" key="1">
    <source>
        <dbReference type="EMBL" id="OOH72424.1"/>
    </source>
</evidence>
<reference evidence="1 2" key="1">
    <citation type="submission" date="2016-11" db="EMBL/GenBank/DDBJ databases">
        <title>Comparative genomics of co-occurring bacteria in distinct bioleaching systems unravels niche-specific adaptation.</title>
        <authorList>
            <person name="Zhang X."/>
            <person name="Liu X."/>
            <person name="Yin H."/>
        </authorList>
    </citation>
    <scope>NUCLEOTIDE SEQUENCE [LARGE SCALE GENOMIC DNA]</scope>
    <source>
        <strain evidence="1 2">DX</strain>
    </source>
</reference>
<dbReference type="EMBL" id="MPOJ01000012">
    <property type="protein sequence ID" value="OOH72424.1"/>
    <property type="molecule type" value="Genomic_DNA"/>
</dbReference>
<protein>
    <submittedName>
        <fullName evidence="1">Uncharacterized protein</fullName>
    </submittedName>
</protein>
<evidence type="ECO:0000313" key="2">
    <source>
        <dbReference type="Proteomes" id="UP000188586"/>
    </source>
</evidence>
<dbReference type="Proteomes" id="UP000188586">
    <property type="component" value="Unassembled WGS sequence"/>
</dbReference>
<gene>
    <name evidence="1" type="ORF">BOX24_06900</name>
</gene>
<comment type="caution">
    <text evidence="1">The sequence shown here is derived from an EMBL/GenBank/DDBJ whole genome shotgun (WGS) entry which is preliminary data.</text>
</comment>
<accession>A0A1V3SUW7</accession>
<dbReference type="AlphaFoldDB" id="A0A1V3SUW7"/>